<sequence>MPRRGRSAPMRSPSPPPSRSHTSQARSPPPPAPRHSAPPPAQSGGGGGMLSGLGGMVAQGMALGTGSALAHRAIFLLPALFSGAALVQPELSPAVDLPRSPGAPFTSLRYRTRCPASKGDTQGLLGAAAPVHTARCRASWCNHKPRLSIDSPNLPASCDSNASTEDYMLSWSQSYAASRSSFSRRSSLDSVDSFDSQLLCQEDMAEVEHHVPTPASLHSNCSSASDTFALNPVEHEAAPVTWSLGGPIRSYAEDPPQAADIEKCELPHMAPDSLSYNLARVYGFSPHCISLGTAFLRRLAARDPLLLSSALSTPDFAPFMQGVQPSRRGVLTASIGYPTHTCQSAKIYCMAIHLTCIYLAAKSVEMVPFKRLLQTMLSHVHERQVSRQIAEALEMEVIKGLEWRLSPYFLAPRRR</sequence>
<comment type="caution">
    <text evidence="2">The sequence shown here is derived from an EMBL/GenBank/DDBJ whole genome shotgun (WGS) entry which is preliminary data.</text>
</comment>
<feature type="region of interest" description="Disordered" evidence="1">
    <location>
        <begin position="1"/>
        <end position="50"/>
    </location>
</feature>
<proteinExistence type="predicted"/>
<evidence type="ECO:0000313" key="3">
    <source>
        <dbReference type="Proteomes" id="UP001465755"/>
    </source>
</evidence>
<dbReference type="EMBL" id="JALJOQ010000089">
    <property type="protein sequence ID" value="KAK9799410.1"/>
    <property type="molecule type" value="Genomic_DNA"/>
</dbReference>
<evidence type="ECO:0008006" key="4">
    <source>
        <dbReference type="Google" id="ProtNLM"/>
    </source>
</evidence>
<dbReference type="AlphaFoldDB" id="A0AAW1NYE2"/>
<organism evidence="2 3">
    <name type="scientific">Symbiochloris irregularis</name>
    <dbReference type="NCBI Taxonomy" id="706552"/>
    <lineage>
        <taxon>Eukaryota</taxon>
        <taxon>Viridiplantae</taxon>
        <taxon>Chlorophyta</taxon>
        <taxon>core chlorophytes</taxon>
        <taxon>Trebouxiophyceae</taxon>
        <taxon>Trebouxiales</taxon>
        <taxon>Trebouxiaceae</taxon>
        <taxon>Symbiochloris</taxon>
    </lineage>
</organism>
<protein>
    <recommendedName>
        <fullName evidence="4">Cyclin N-terminal domain-containing protein</fullName>
    </recommendedName>
</protein>
<evidence type="ECO:0000256" key="1">
    <source>
        <dbReference type="SAM" id="MobiDB-lite"/>
    </source>
</evidence>
<accession>A0AAW1NYE2</accession>
<reference evidence="2 3" key="1">
    <citation type="journal article" date="2024" name="Nat. Commun.">
        <title>Phylogenomics reveals the evolutionary origins of lichenization in chlorophyte algae.</title>
        <authorList>
            <person name="Puginier C."/>
            <person name="Libourel C."/>
            <person name="Otte J."/>
            <person name="Skaloud P."/>
            <person name="Haon M."/>
            <person name="Grisel S."/>
            <person name="Petersen M."/>
            <person name="Berrin J.G."/>
            <person name="Delaux P.M."/>
            <person name="Dal Grande F."/>
            <person name="Keller J."/>
        </authorList>
    </citation>
    <scope>NUCLEOTIDE SEQUENCE [LARGE SCALE GENOMIC DNA]</scope>
    <source>
        <strain evidence="2 3">SAG 2036</strain>
    </source>
</reference>
<evidence type="ECO:0000313" key="2">
    <source>
        <dbReference type="EMBL" id="KAK9799410.1"/>
    </source>
</evidence>
<name>A0AAW1NYE2_9CHLO</name>
<keyword evidence="3" id="KW-1185">Reference proteome</keyword>
<gene>
    <name evidence="2" type="ORF">WJX73_005404</name>
</gene>
<dbReference type="Proteomes" id="UP001465755">
    <property type="component" value="Unassembled WGS sequence"/>
</dbReference>
<feature type="compositionally biased region" description="Pro residues" evidence="1">
    <location>
        <begin position="27"/>
        <end position="41"/>
    </location>
</feature>